<name>A0A667YQX6_9TELE</name>
<sequence length="121" mass="13523">METQLREGPNADGSAPSPQSEAVANELQELSLQPVPNLLPIRERKNGKWQFGLDIGGLAVQILIILVAFMPAHDVLLVCLQCHQPGWHRNARCRQCLLPPPCHIRRIGKKKHDSILLVQLM</sequence>
<keyword evidence="4" id="KW-1185">Reference proteome</keyword>
<feature type="transmembrane region" description="Helical" evidence="2">
    <location>
        <begin position="51"/>
        <end position="72"/>
    </location>
</feature>
<evidence type="ECO:0000313" key="3">
    <source>
        <dbReference type="Ensembl" id="ENSMMDP00005023506.1"/>
    </source>
</evidence>
<dbReference type="InParanoid" id="A0A667YQX6"/>
<evidence type="ECO:0000256" key="2">
    <source>
        <dbReference type="SAM" id="Phobius"/>
    </source>
</evidence>
<dbReference type="Proteomes" id="UP000472263">
    <property type="component" value="Chromosome 8"/>
</dbReference>
<feature type="region of interest" description="Disordered" evidence="1">
    <location>
        <begin position="1"/>
        <end position="23"/>
    </location>
</feature>
<keyword evidence="2" id="KW-1133">Transmembrane helix</keyword>
<dbReference type="AlphaFoldDB" id="A0A667YQX6"/>
<evidence type="ECO:0000256" key="1">
    <source>
        <dbReference type="SAM" id="MobiDB-lite"/>
    </source>
</evidence>
<keyword evidence="2" id="KW-0472">Membrane</keyword>
<dbReference type="GeneTree" id="ENSGT00990000212830"/>
<reference evidence="3" key="2">
    <citation type="submission" date="2025-08" db="UniProtKB">
        <authorList>
            <consortium name="Ensembl"/>
        </authorList>
    </citation>
    <scope>IDENTIFICATION</scope>
</reference>
<reference evidence="3" key="3">
    <citation type="submission" date="2025-09" db="UniProtKB">
        <authorList>
            <consortium name="Ensembl"/>
        </authorList>
    </citation>
    <scope>IDENTIFICATION</scope>
</reference>
<protein>
    <submittedName>
        <fullName evidence="3">Uncharacterized protein</fullName>
    </submittedName>
</protein>
<dbReference type="Ensembl" id="ENSMMDT00005024013.1">
    <property type="protein sequence ID" value="ENSMMDP00005023506.1"/>
    <property type="gene ID" value="ENSMMDG00005011333.1"/>
</dbReference>
<keyword evidence="2" id="KW-0812">Transmembrane</keyword>
<organism evidence="3 4">
    <name type="scientific">Myripristis murdjan</name>
    <name type="common">pinecone soldierfish</name>
    <dbReference type="NCBI Taxonomy" id="586833"/>
    <lineage>
        <taxon>Eukaryota</taxon>
        <taxon>Metazoa</taxon>
        <taxon>Chordata</taxon>
        <taxon>Craniata</taxon>
        <taxon>Vertebrata</taxon>
        <taxon>Euteleostomi</taxon>
        <taxon>Actinopterygii</taxon>
        <taxon>Neopterygii</taxon>
        <taxon>Teleostei</taxon>
        <taxon>Neoteleostei</taxon>
        <taxon>Acanthomorphata</taxon>
        <taxon>Holocentriformes</taxon>
        <taxon>Holocentridae</taxon>
        <taxon>Myripristis</taxon>
    </lineage>
</organism>
<proteinExistence type="predicted"/>
<accession>A0A667YQX6</accession>
<reference evidence="3" key="1">
    <citation type="submission" date="2019-06" db="EMBL/GenBank/DDBJ databases">
        <authorList>
            <consortium name="Wellcome Sanger Institute Data Sharing"/>
        </authorList>
    </citation>
    <scope>NUCLEOTIDE SEQUENCE [LARGE SCALE GENOMIC DNA]</scope>
</reference>
<evidence type="ECO:0000313" key="4">
    <source>
        <dbReference type="Proteomes" id="UP000472263"/>
    </source>
</evidence>